<dbReference type="RefSeq" id="WP_108846539.1">
    <property type="nucleotide sequence ID" value="NZ_CP015449.1"/>
</dbReference>
<dbReference type="Proteomes" id="UP000244928">
    <property type="component" value="Chromosome"/>
</dbReference>
<keyword evidence="3" id="KW-0804">Transcription</keyword>
<feature type="region of interest" description="Disordered" evidence="4">
    <location>
        <begin position="1"/>
        <end position="25"/>
    </location>
</feature>
<evidence type="ECO:0000259" key="6">
    <source>
        <dbReference type="PROSITE" id="PS51078"/>
    </source>
</evidence>
<accession>A0A2S1R4R1</accession>
<dbReference type="Pfam" id="PF01614">
    <property type="entry name" value="IclR_C"/>
    <property type="match status" value="1"/>
</dbReference>
<reference evidence="7 8" key="1">
    <citation type="submission" date="2016-04" db="EMBL/GenBank/DDBJ databases">
        <title>Complete genome sequence of Dietzia lutea YIM 80766T, a strain isolated from desert soil in Egypt.</title>
        <authorList>
            <person name="Zhao J."/>
            <person name="Hu B."/>
            <person name="Geng S."/>
            <person name="Nie Y."/>
            <person name="Tang Y."/>
        </authorList>
    </citation>
    <scope>NUCLEOTIDE SEQUENCE [LARGE SCALE GENOMIC DNA]</scope>
    <source>
        <strain evidence="7 8">YIM 80766</strain>
    </source>
</reference>
<evidence type="ECO:0000256" key="2">
    <source>
        <dbReference type="ARBA" id="ARBA00023125"/>
    </source>
</evidence>
<dbReference type="InterPro" id="IPR029016">
    <property type="entry name" value="GAF-like_dom_sf"/>
</dbReference>
<evidence type="ECO:0000256" key="3">
    <source>
        <dbReference type="ARBA" id="ARBA00023163"/>
    </source>
</evidence>
<feature type="domain" description="IclR-ED" evidence="6">
    <location>
        <begin position="81"/>
        <end position="260"/>
    </location>
</feature>
<dbReference type="Pfam" id="PF09339">
    <property type="entry name" value="HTH_IclR"/>
    <property type="match status" value="1"/>
</dbReference>
<dbReference type="InterPro" id="IPR005471">
    <property type="entry name" value="Tscrpt_reg_IclR_N"/>
</dbReference>
<dbReference type="OrthoDB" id="5112988at2"/>
<dbReference type="InterPro" id="IPR036390">
    <property type="entry name" value="WH_DNA-bd_sf"/>
</dbReference>
<dbReference type="KEGG" id="dlu:A6035_02845"/>
<keyword evidence="1" id="KW-0805">Transcription regulation</keyword>
<dbReference type="PANTHER" id="PTHR30136:SF35">
    <property type="entry name" value="HTH-TYPE TRANSCRIPTIONAL REGULATOR RV1719"/>
    <property type="match status" value="1"/>
</dbReference>
<keyword evidence="8" id="KW-1185">Reference proteome</keyword>
<name>A0A2S1R4R1_9ACTN</name>
<feature type="domain" description="HTH iclR-type" evidence="5">
    <location>
        <begin position="27"/>
        <end position="87"/>
    </location>
</feature>
<dbReference type="InterPro" id="IPR036388">
    <property type="entry name" value="WH-like_DNA-bd_sf"/>
</dbReference>
<dbReference type="InterPro" id="IPR050707">
    <property type="entry name" value="HTH_MetabolicPath_Reg"/>
</dbReference>
<evidence type="ECO:0000259" key="5">
    <source>
        <dbReference type="PROSITE" id="PS51077"/>
    </source>
</evidence>
<organism evidence="7 8">
    <name type="scientific">Dietzia lutea</name>
    <dbReference type="NCBI Taxonomy" id="546160"/>
    <lineage>
        <taxon>Bacteria</taxon>
        <taxon>Bacillati</taxon>
        <taxon>Actinomycetota</taxon>
        <taxon>Actinomycetes</taxon>
        <taxon>Mycobacteriales</taxon>
        <taxon>Dietziaceae</taxon>
        <taxon>Dietzia</taxon>
    </lineage>
</organism>
<evidence type="ECO:0000313" key="7">
    <source>
        <dbReference type="EMBL" id="AWH91278.1"/>
    </source>
</evidence>
<evidence type="ECO:0000313" key="8">
    <source>
        <dbReference type="Proteomes" id="UP000244928"/>
    </source>
</evidence>
<dbReference type="InterPro" id="IPR014757">
    <property type="entry name" value="Tscrpt_reg_IclR_C"/>
</dbReference>
<proteinExistence type="predicted"/>
<gene>
    <name evidence="7" type="ORF">A6035_02845</name>
</gene>
<protein>
    <submittedName>
        <fullName evidence="7">IclR family transcriptional regulator</fullName>
    </submittedName>
</protein>
<dbReference type="PANTHER" id="PTHR30136">
    <property type="entry name" value="HELIX-TURN-HELIX TRANSCRIPTIONAL REGULATOR, ICLR FAMILY"/>
    <property type="match status" value="1"/>
</dbReference>
<dbReference type="PROSITE" id="PS51078">
    <property type="entry name" value="ICLR_ED"/>
    <property type="match status" value="1"/>
</dbReference>
<dbReference type="PROSITE" id="PS51077">
    <property type="entry name" value="HTH_ICLR"/>
    <property type="match status" value="1"/>
</dbReference>
<dbReference type="GO" id="GO:0045892">
    <property type="term" value="P:negative regulation of DNA-templated transcription"/>
    <property type="evidence" value="ECO:0007669"/>
    <property type="project" value="TreeGrafter"/>
</dbReference>
<keyword evidence="2" id="KW-0238">DNA-binding</keyword>
<dbReference type="Gene3D" id="1.10.10.10">
    <property type="entry name" value="Winged helix-like DNA-binding domain superfamily/Winged helix DNA-binding domain"/>
    <property type="match status" value="1"/>
</dbReference>
<dbReference type="EMBL" id="CP015449">
    <property type="protein sequence ID" value="AWH91278.1"/>
    <property type="molecule type" value="Genomic_DNA"/>
</dbReference>
<dbReference type="GO" id="GO:0003677">
    <property type="term" value="F:DNA binding"/>
    <property type="evidence" value="ECO:0007669"/>
    <property type="project" value="UniProtKB-KW"/>
</dbReference>
<dbReference type="Gene3D" id="3.30.450.40">
    <property type="match status" value="1"/>
</dbReference>
<dbReference type="GO" id="GO:0003700">
    <property type="term" value="F:DNA-binding transcription factor activity"/>
    <property type="evidence" value="ECO:0007669"/>
    <property type="project" value="TreeGrafter"/>
</dbReference>
<dbReference type="SUPFAM" id="SSF46785">
    <property type="entry name" value="Winged helix' DNA-binding domain"/>
    <property type="match status" value="1"/>
</dbReference>
<dbReference type="AlphaFoldDB" id="A0A2S1R4R1"/>
<dbReference type="SUPFAM" id="SSF55781">
    <property type="entry name" value="GAF domain-like"/>
    <property type="match status" value="1"/>
</dbReference>
<evidence type="ECO:0000256" key="1">
    <source>
        <dbReference type="ARBA" id="ARBA00023015"/>
    </source>
</evidence>
<sequence length="260" mass="28465">MTERTTADGSGPVGRLSVEKAPERPRHRMVDRVAAIMELVARSRSGLTLTAIAKALDAPVSSTQGLINGLVAVGYLDERDRVYTLGTAPYLLNVIAGRPPVTNVSREQLEALHAETGLTTALSTDVGDDLFYVDHLSTDPHYAYLAENRLRRSLLRTSAGWLLLADRERRDIWAYLNSRPANEADIVEQFLRSLDELRETGVCVSPRVAVDGGDGVSVALRERGRTIATVGVIGKAEEIAARSDDLAEILLRYAQDWGMR</sequence>
<evidence type="ECO:0000256" key="4">
    <source>
        <dbReference type="SAM" id="MobiDB-lite"/>
    </source>
</evidence>